<dbReference type="OrthoDB" id="5370059at2759"/>
<reference evidence="3" key="2">
    <citation type="journal article" date="2022" name="Microbiol. Resour. Announc.">
        <title>Whole-Genome Sequence of Entomortierella parvispora E1425, a Mucoromycotan Fungus Associated with Burkholderiaceae-Related Endosymbiotic Bacteria.</title>
        <authorList>
            <person name="Herlambang A."/>
            <person name="Guo Y."/>
            <person name="Takashima Y."/>
            <person name="Narisawa K."/>
            <person name="Ohta H."/>
            <person name="Nishizawa T."/>
        </authorList>
    </citation>
    <scope>NUCLEOTIDE SEQUENCE</scope>
    <source>
        <strain evidence="3">E1425</strain>
    </source>
</reference>
<dbReference type="SUPFAM" id="SSF50985">
    <property type="entry name" value="RCC1/BLIP-II"/>
    <property type="match status" value="1"/>
</dbReference>
<sequence>MDTAAGDKIKKAVGRSVPVQVLFAGWASLVLEDDQGKLTITGDESSSEVELICELSELVVADPLVKCYGWESLQGFLLASGKVVGLGRSGSKHIFLEKAKDVAACGLSADHLTVAIDKDSGHLFQWTASKPNAQLLQPPWIENIKFDRIWAGEAHLLALASNGDLYSWGSGRHGQLGHGDLVSEEHPKVIESLQGIRITSAACGSSFSIVLSETGDVYTFGLNDHGQLGIGAEGAGKSNTAFAQLIEFPIGNHDEEDNDVNIVKVACGTAHSVVIDDQGQVWSCGWGKYGQLGPQETPTEASTPKLSSRVLSVIPDQYTFQRVARLEGHSVQARGLVCGLWNTFLWT</sequence>
<proteinExistence type="predicted"/>
<dbReference type="PRINTS" id="PR00633">
    <property type="entry name" value="RCCNDNSATION"/>
</dbReference>
<accession>A0A9P3HFM6</accession>
<organism evidence="3 4">
    <name type="scientific">Entomortierella parvispora</name>
    <dbReference type="NCBI Taxonomy" id="205924"/>
    <lineage>
        <taxon>Eukaryota</taxon>
        <taxon>Fungi</taxon>
        <taxon>Fungi incertae sedis</taxon>
        <taxon>Mucoromycota</taxon>
        <taxon>Mortierellomycotina</taxon>
        <taxon>Mortierellomycetes</taxon>
        <taxon>Mortierellales</taxon>
        <taxon>Mortierellaceae</taxon>
        <taxon>Entomortierella</taxon>
    </lineage>
</organism>
<evidence type="ECO:0000313" key="3">
    <source>
        <dbReference type="EMBL" id="GJJ75874.1"/>
    </source>
</evidence>
<keyword evidence="1" id="KW-0677">Repeat</keyword>
<dbReference type="InterPro" id="IPR009091">
    <property type="entry name" value="RCC1/BLIP-II"/>
</dbReference>
<dbReference type="PANTHER" id="PTHR22870:SF408">
    <property type="entry name" value="OS09G0560450 PROTEIN"/>
    <property type="match status" value="1"/>
</dbReference>
<evidence type="ECO:0000256" key="2">
    <source>
        <dbReference type="PROSITE-ProRule" id="PRU00235"/>
    </source>
</evidence>
<evidence type="ECO:0000256" key="1">
    <source>
        <dbReference type="ARBA" id="ARBA00022737"/>
    </source>
</evidence>
<dbReference type="InterPro" id="IPR000408">
    <property type="entry name" value="Reg_chr_condens"/>
</dbReference>
<dbReference type="Pfam" id="PF00415">
    <property type="entry name" value="RCC1"/>
    <property type="match status" value="3"/>
</dbReference>
<dbReference type="PROSITE" id="PS50012">
    <property type="entry name" value="RCC1_3"/>
    <property type="match status" value="2"/>
</dbReference>
<name>A0A9P3HFM6_9FUNG</name>
<dbReference type="PANTHER" id="PTHR22870">
    <property type="entry name" value="REGULATOR OF CHROMOSOME CONDENSATION"/>
    <property type="match status" value="1"/>
</dbReference>
<feature type="repeat" description="RCC1" evidence="2">
    <location>
        <begin position="215"/>
        <end position="278"/>
    </location>
</feature>
<dbReference type="Proteomes" id="UP000827284">
    <property type="component" value="Unassembled WGS sequence"/>
</dbReference>
<evidence type="ECO:0000313" key="4">
    <source>
        <dbReference type="Proteomes" id="UP000827284"/>
    </source>
</evidence>
<comment type="caution">
    <text evidence="3">The sequence shown here is derived from an EMBL/GenBank/DDBJ whole genome shotgun (WGS) entry which is preliminary data.</text>
</comment>
<dbReference type="Gene3D" id="2.130.10.30">
    <property type="entry name" value="Regulator of chromosome condensation 1/beta-lactamase-inhibitor protein II"/>
    <property type="match status" value="1"/>
</dbReference>
<reference evidence="3" key="1">
    <citation type="submission" date="2021-11" db="EMBL/GenBank/DDBJ databases">
        <authorList>
            <person name="Herlambang A."/>
            <person name="Guo Y."/>
            <person name="Takashima Y."/>
            <person name="Nishizawa T."/>
        </authorList>
    </citation>
    <scope>NUCLEOTIDE SEQUENCE</scope>
    <source>
        <strain evidence="3">E1425</strain>
    </source>
</reference>
<dbReference type="AlphaFoldDB" id="A0A9P3HFM6"/>
<feature type="repeat" description="RCC1" evidence="2">
    <location>
        <begin position="163"/>
        <end position="214"/>
    </location>
</feature>
<gene>
    <name evidence="3" type="ORF">EMPS_08232</name>
</gene>
<protein>
    <submittedName>
        <fullName evidence="3">Uncharacterized protein</fullName>
    </submittedName>
</protein>
<dbReference type="EMBL" id="BQFW01000011">
    <property type="protein sequence ID" value="GJJ75874.1"/>
    <property type="molecule type" value="Genomic_DNA"/>
</dbReference>
<keyword evidence="4" id="KW-1185">Reference proteome</keyword>
<dbReference type="InterPro" id="IPR051210">
    <property type="entry name" value="Ub_ligase/GEF_domain"/>
</dbReference>